<sequence>MKKALIWLLVFALLESCDSKKKYSEDIFLLKRIVGVHKDISIGNRGGDKILEMKNGPTFYWTKLQFDSITFSYRIEDDLDSTDCLLVKRILGLPIYFKTSSVKDSLEKRINFIIKNTGKAGIIASNCLSETHCFSCRFWYKIDKGIALINDSKCIENFKVLYREENWVVVEAK</sequence>
<dbReference type="RefSeq" id="WP_045464433.1">
    <property type="nucleotide sequence ID" value="NZ_BBLT01000005.1"/>
</dbReference>
<protein>
    <submittedName>
        <fullName evidence="1">Uncharacterized protein</fullName>
    </submittedName>
</protein>
<organism evidence="1 2">
    <name type="scientific">Sporocytophaga myxococcoides</name>
    <dbReference type="NCBI Taxonomy" id="153721"/>
    <lineage>
        <taxon>Bacteria</taxon>
        <taxon>Pseudomonadati</taxon>
        <taxon>Bacteroidota</taxon>
        <taxon>Cytophagia</taxon>
        <taxon>Cytophagales</taxon>
        <taxon>Cytophagaceae</taxon>
        <taxon>Sporocytophaga</taxon>
    </lineage>
</organism>
<evidence type="ECO:0000313" key="1">
    <source>
        <dbReference type="EMBL" id="GAL85645.1"/>
    </source>
</evidence>
<proteinExistence type="predicted"/>
<accession>A0A098LF99</accession>
<keyword evidence="2" id="KW-1185">Reference proteome</keyword>
<dbReference type="Proteomes" id="UP000030185">
    <property type="component" value="Unassembled WGS sequence"/>
</dbReference>
<dbReference type="EMBL" id="BBLT01000005">
    <property type="protein sequence ID" value="GAL85645.1"/>
    <property type="molecule type" value="Genomic_DNA"/>
</dbReference>
<evidence type="ECO:0000313" key="2">
    <source>
        <dbReference type="Proteomes" id="UP000030185"/>
    </source>
</evidence>
<name>A0A098LF99_9BACT</name>
<comment type="caution">
    <text evidence="1">The sequence shown here is derived from an EMBL/GenBank/DDBJ whole genome shotgun (WGS) entry which is preliminary data.</text>
</comment>
<gene>
    <name evidence="1" type="ORF">MYP_2874</name>
</gene>
<dbReference type="AlphaFoldDB" id="A0A098LF99"/>
<reference evidence="1 2" key="1">
    <citation type="submission" date="2014-09" db="EMBL/GenBank/DDBJ databases">
        <title>Sporocytophaga myxococcoides PG-01 genome sequencing.</title>
        <authorList>
            <person name="Liu L."/>
            <person name="Gao P.J."/>
            <person name="Chen G.J."/>
            <person name="Wang L.S."/>
        </authorList>
    </citation>
    <scope>NUCLEOTIDE SEQUENCE [LARGE SCALE GENOMIC DNA]</scope>
    <source>
        <strain evidence="1 2">PG-01</strain>
    </source>
</reference>